<dbReference type="Proteomes" id="UP001281761">
    <property type="component" value="Unassembled WGS sequence"/>
</dbReference>
<comment type="caution">
    <text evidence="1">The sequence shown here is derived from an EMBL/GenBank/DDBJ whole genome shotgun (WGS) entry which is preliminary data.</text>
</comment>
<name>A0ABQ9WL04_9EUKA</name>
<evidence type="ECO:0000313" key="1">
    <source>
        <dbReference type="EMBL" id="KAK2940008.1"/>
    </source>
</evidence>
<organism evidence="1 2">
    <name type="scientific">Blattamonas nauphoetae</name>
    <dbReference type="NCBI Taxonomy" id="2049346"/>
    <lineage>
        <taxon>Eukaryota</taxon>
        <taxon>Metamonada</taxon>
        <taxon>Preaxostyla</taxon>
        <taxon>Oxymonadida</taxon>
        <taxon>Blattamonas</taxon>
    </lineage>
</organism>
<sequence>MTLNCRKDFGQKESLLKTERGRLRLWLFHNFDGLEQHGIVSSTTKANRKGAGIREPFGNCSDRALSSEESVWNQTVRVSMAGRGRRAGGEFVRSAEDEWEDL</sequence>
<reference evidence="1 2" key="1">
    <citation type="journal article" date="2022" name="bioRxiv">
        <title>Genomics of Preaxostyla Flagellates Illuminates Evolutionary Transitions and the Path Towards Mitochondrial Loss.</title>
        <authorList>
            <person name="Novak L.V.F."/>
            <person name="Treitli S.C."/>
            <person name="Pyrih J."/>
            <person name="Halakuc P."/>
            <person name="Pipaliya S.V."/>
            <person name="Vacek V."/>
            <person name="Brzon O."/>
            <person name="Soukal P."/>
            <person name="Eme L."/>
            <person name="Dacks J.B."/>
            <person name="Karnkowska A."/>
            <person name="Elias M."/>
            <person name="Hampl V."/>
        </authorList>
    </citation>
    <scope>NUCLEOTIDE SEQUENCE [LARGE SCALE GENOMIC DNA]</scope>
    <source>
        <strain evidence="1">NAU3</strain>
        <tissue evidence="1">Gut</tissue>
    </source>
</reference>
<keyword evidence="2" id="KW-1185">Reference proteome</keyword>
<proteinExistence type="predicted"/>
<gene>
    <name evidence="1" type="ORF">BLNAU_25086</name>
</gene>
<accession>A0ABQ9WL04</accession>
<dbReference type="EMBL" id="JARBJD010000773">
    <property type="protein sequence ID" value="KAK2940008.1"/>
    <property type="molecule type" value="Genomic_DNA"/>
</dbReference>
<evidence type="ECO:0000313" key="2">
    <source>
        <dbReference type="Proteomes" id="UP001281761"/>
    </source>
</evidence>
<protein>
    <submittedName>
        <fullName evidence="1">Uncharacterized protein</fullName>
    </submittedName>
</protein>